<evidence type="ECO:0000313" key="3">
    <source>
        <dbReference type="Proteomes" id="UP001050808"/>
    </source>
</evidence>
<gene>
    <name evidence="2" type="ORF">Sviol_46120</name>
</gene>
<dbReference type="EMBL" id="BNDY01000017">
    <property type="protein sequence ID" value="GHI40204.1"/>
    <property type="molecule type" value="Genomic_DNA"/>
</dbReference>
<proteinExistence type="predicted"/>
<sequence>MAGSRSMDPGRFRVTTQFRPDGAGTEGYWNDGEVAEDKLLGQDGIHGSGDTVIRAAEEAVDGRYVVIQSWSQQTGMVQGDIAQSLVRASPEG</sequence>
<comment type="caution">
    <text evidence="2">The sequence shown here is derived from an EMBL/GenBank/DDBJ whole genome shotgun (WGS) entry which is preliminary data.</text>
</comment>
<protein>
    <submittedName>
        <fullName evidence="2">Uncharacterized protein</fullName>
    </submittedName>
</protein>
<dbReference type="Proteomes" id="UP001050808">
    <property type="component" value="Unassembled WGS sequence"/>
</dbReference>
<name>A0ABQ3QSI9_9ACTN</name>
<accession>A0ABQ3QSI9</accession>
<dbReference type="RefSeq" id="WP_189967846.1">
    <property type="nucleotide sequence ID" value="NZ_BMUA01000021.1"/>
</dbReference>
<evidence type="ECO:0000313" key="2">
    <source>
        <dbReference type="EMBL" id="GHI40204.1"/>
    </source>
</evidence>
<organism evidence="2 3">
    <name type="scientific">Streptomyces violascens</name>
    <dbReference type="NCBI Taxonomy" id="67381"/>
    <lineage>
        <taxon>Bacteria</taxon>
        <taxon>Bacillati</taxon>
        <taxon>Actinomycetota</taxon>
        <taxon>Actinomycetes</taxon>
        <taxon>Kitasatosporales</taxon>
        <taxon>Streptomycetaceae</taxon>
        <taxon>Streptomyces</taxon>
    </lineage>
</organism>
<evidence type="ECO:0000256" key="1">
    <source>
        <dbReference type="SAM" id="MobiDB-lite"/>
    </source>
</evidence>
<feature type="region of interest" description="Disordered" evidence="1">
    <location>
        <begin position="1"/>
        <end position="30"/>
    </location>
</feature>
<keyword evidence="3" id="KW-1185">Reference proteome</keyword>
<reference evidence="2" key="1">
    <citation type="submission" date="2024-05" db="EMBL/GenBank/DDBJ databases">
        <title>Whole genome shotgun sequence of Streptomyces violascens NBRC 12920.</title>
        <authorList>
            <person name="Komaki H."/>
            <person name="Tamura T."/>
        </authorList>
    </citation>
    <scope>NUCLEOTIDE SEQUENCE</scope>
    <source>
        <strain evidence="2">NBRC 12920</strain>
    </source>
</reference>